<feature type="coiled-coil region" evidence="1">
    <location>
        <begin position="158"/>
        <end position="206"/>
    </location>
</feature>
<feature type="compositionally biased region" description="Low complexity" evidence="2">
    <location>
        <begin position="1213"/>
        <end position="1232"/>
    </location>
</feature>
<evidence type="ECO:0000313" key="3">
    <source>
        <dbReference type="EMBL" id="GET87601.1"/>
    </source>
</evidence>
<feature type="compositionally biased region" description="Polar residues" evidence="2">
    <location>
        <begin position="1628"/>
        <end position="1641"/>
    </location>
</feature>
<feature type="compositionally biased region" description="Low complexity" evidence="2">
    <location>
        <begin position="1306"/>
        <end position="1315"/>
    </location>
</feature>
<feature type="region of interest" description="Disordered" evidence="2">
    <location>
        <begin position="549"/>
        <end position="729"/>
    </location>
</feature>
<name>A0A640KEH6_LEITA</name>
<keyword evidence="4" id="KW-1185">Reference proteome</keyword>
<feature type="region of interest" description="Disordered" evidence="2">
    <location>
        <begin position="1609"/>
        <end position="1641"/>
    </location>
</feature>
<keyword evidence="1" id="KW-0175">Coiled coil</keyword>
<feature type="compositionally biased region" description="Polar residues" evidence="2">
    <location>
        <begin position="19"/>
        <end position="30"/>
    </location>
</feature>
<feature type="region of interest" description="Disordered" evidence="2">
    <location>
        <begin position="877"/>
        <end position="970"/>
    </location>
</feature>
<feature type="region of interest" description="Disordered" evidence="2">
    <location>
        <begin position="1261"/>
        <end position="1280"/>
    </location>
</feature>
<protein>
    <submittedName>
        <fullName evidence="3">Uncharacterized protein</fullName>
    </submittedName>
</protein>
<feature type="compositionally biased region" description="Low complexity" evidence="2">
    <location>
        <begin position="1163"/>
        <end position="1172"/>
    </location>
</feature>
<dbReference type="OrthoDB" id="267241at2759"/>
<feature type="compositionally biased region" description="Polar residues" evidence="2">
    <location>
        <begin position="684"/>
        <end position="699"/>
    </location>
</feature>
<evidence type="ECO:0000256" key="2">
    <source>
        <dbReference type="SAM" id="MobiDB-lite"/>
    </source>
</evidence>
<comment type="caution">
    <text evidence="3">The sequence shown here is derived from an EMBL/GenBank/DDBJ whole genome shotgun (WGS) entry which is preliminary data.</text>
</comment>
<feature type="region of interest" description="Disordered" evidence="2">
    <location>
        <begin position="1"/>
        <end position="38"/>
    </location>
</feature>
<feature type="compositionally biased region" description="Polar residues" evidence="2">
    <location>
        <begin position="1261"/>
        <end position="1274"/>
    </location>
</feature>
<evidence type="ECO:0000313" key="4">
    <source>
        <dbReference type="Proteomes" id="UP000419144"/>
    </source>
</evidence>
<proteinExistence type="predicted"/>
<organism evidence="3 4">
    <name type="scientific">Leishmania tarentolae</name>
    <name type="common">Sauroleishmania tarentolae</name>
    <dbReference type="NCBI Taxonomy" id="5689"/>
    <lineage>
        <taxon>Eukaryota</taxon>
        <taxon>Discoba</taxon>
        <taxon>Euglenozoa</taxon>
        <taxon>Kinetoplastea</taxon>
        <taxon>Metakinetoplastina</taxon>
        <taxon>Trypanosomatida</taxon>
        <taxon>Trypanosomatidae</taxon>
        <taxon>Leishmaniinae</taxon>
        <taxon>Leishmania</taxon>
        <taxon>lizard Leishmania</taxon>
    </lineage>
</organism>
<feature type="compositionally biased region" description="Polar residues" evidence="2">
    <location>
        <begin position="712"/>
        <end position="725"/>
    </location>
</feature>
<feature type="compositionally biased region" description="Low complexity" evidence="2">
    <location>
        <begin position="670"/>
        <end position="681"/>
    </location>
</feature>
<feature type="compositionally biased region" description="Polar residues" evidence="2">
    <location>
        <begin position="1125"/>
        <end position="1144"/>
    </location>
</feature>
<dbReference type="EMBL" id="BLBS01000022">
    <property type="protein sequence ID" value="GET87601.1"/>
    <property type="molecule type" value="Genomic_DNA"/>
</dbReference>
<feature type="region of interest" description="Disordered" evidence="2">
    <location>
        <begin position="839"/>
        <end position="858"/>
    </location>
</feature>
<feature type="region of interest" description="Disordered" evidence="2">
    <location>
        <begin position="1288"/>
        <end position="1358"/>
    </location>
</feature>
<reference evidence="3" key="1">
    <citation type="submission" date="2019-11" db="EMBL/GenBank/DDBJ databases">
        <title>Leishmania tarentolae CDS.</title>
        <authorList>
            <person name="Goto Y."/>
            <person name="Yamagishi J."/>
        </authorList>
    </citation>
    <scope>NUCLEOTIDE SEQUENCE [LARGE SCALE GENOMIC DNA]</scope>
    <source>
        <strain evidence="3">Parrot Tar II</strain>
    </source>
</reference>
<feature type="compositionally biased region" description="Low complexity" evidence="2">
    <location>
        <begin position="839"/>
        <end position="850"/>
    </location>
</feature>
<dbReference type="Proteomes" id="UP000419144">
    <property type="component" value="Unassembled WGS sequence"/>
</dbReference>
<dbReference type="VEuPathDB" id="TriTrypDB:LtaPh_1704600"/>
<feature type="compositionally biased region" description="Low complexity" evidence="2">
    <location>
        <begin position="1609"/>
        <end position="1627"/>
    </location>
</feature>
<sequence>MSFSGQGSRRGSGGKTEGTAMTDNGTSPLSRQAKAATAVPQPAAAAAAAVVSAASATTNGNSLSSPAAAPARQDGGAPIPCSAAQLSEEYEQLLDVVGTPNYETIQRLFSGDATPPASTVPMVQVSFELFEAVQNRFAATKQVLERTKADLLTRNQHYSALHQEMLQLKDEYTVLQNRSKEAEERNTELHQQLAKLEVTVEQLDREVGQGRTALDTLRSKLLHKEEELQLSQSRVAETLVTLSQKEAVIGTLRRELGKCGHLRYAPAAGQRDGLREGVEDVVQDGGDGANSHAYTADMLGRIAADIEGRSQEARVKLNMADLEGRLARLGEEKTSVLAQHTRYRQHVELALQSYETDAMLREDTLARHTCVHTPYFAGEQAELYAKIVHLQTGEDLTEEQRGSSDTMDADAGVGVPASLRSFSALTFEIRRIIDRLSKMQIDDASRQKQELSRCTDAQLMLLRTSTELVGFLSTMEEEVLRRRLTLPEVREEWHKAKVPEFVRCIAQSLQEGASQFCKGLVGLLQQENIFIEELQQARVLQQQQQQALTAGKRTSTAASAAGDRASRKQRGSFLDGKPLKDRSGVASDSRSGGRESDPSMQLTRDGARRQGSLRGDKAAKVVPATASTGGRKGSGKEEGENVTASTASNKLSAAPGAQKPPASTESSLVAQEGSAAGHAAAPTSWLTQIGSSSNTSEAHGSSAADTRASPESRLQSRSNMQTCGGITTGKDTAEVSSAAAPFADASQAIASSSAENTPTCPGTAPFGIPATTSRTNQGNRACGTETVAEQMANRYAVLPHVPSVVVCPHCEHDVLVNAATGTLLSIPVDVSDGGGAGNSLSVSDASASASPETGGKTSSALTRLAPVCAVLIQSPESLSSDWGSGVTKTTDTQPDGSPLTKSFTTATKSKGKGRTSNTSGTTEASGKRPKRESLTGSCGAPSSPASSPKTSPDHLRTHGSSTSNKPPMPVNAYPVLAHDEQRIGMNSPTFYIDSNTSLAVFHSRRAEDNAGTAVSAATRVSVAELVLVLSDCQERLAHTMQELQDMQLANAELQAQLAVALASAAARAPALESSMTSDAHNTADINSNAEVTDPASGSTAAQMAAEGSQATPQSSGRKVDKHGKPTTTISKMASNRFLSSTSATEVEEEDLVATTANDKPSHHSSSASPTTPLQRTHAVAHRGGAASRDRSTGASTAGAAAGEGGSAAWNARTSNSPVTASSPPSPAFSGGSRDVMHTIAHKDEQPGTTGTTLVFPMASARESQWTTASQQFHSTDARSKAYPTWDAEAMDDGAEPNCGGKLPGGSTSTHNSHSTALRQERSLPFGSPSPQRHSSKQAGGGLASVSATQSQQRDTSTSIPVLGSAYLPALYRRPHALKRATPPNTSGTAFAALHRAIDSSVSVPHKTQTLGLVITNSRVTSVAAMQSESDDPGAYASSSTKSKGAGHASRAEEHTVPLKLPSSLPHLLTRGLRKCASPSLPPLTASQVPLQQHLQSTFVSSSKNGCPPTSSLSHCSPVPKSAEPTALEAGAGCSHDTLPTIPCTTAGASSWLAVLGSNIVSPSPPHCPSPTMPQQSMLAWVSSPISAAAPTFGTATTGTTNYGPTQLSTSATCPGAAPTSGTATTGTRSYGPTQLSTSTTCPGAAEGALGNRQQLKIAYQQLRLLRQGVSMLQSGRDGAQPSTEVGAANGDQFARWPRGGAWYVRPNSSTRGRLRQVMARPVRGTWVRSHLYEAPILASPASVMQRDSNTNLDLIVGGRALHPQLGSPCNAFGHAVTGTGQDVPSSSLIYISGTPIAQAITYLATPAETQRPWTSKRFLGSPYDSCSLSVANKSGAMVPRLRQRMPRTWQQQKRWHIRKSRGACAAGVLGCAPYASAPEQVASSAGGVHTQQVPPTLPQRRVMQLPQFHFAASSAVIIRPISAPRLLPAPDCVSPLFMNARKRRGSVSTSLHRAKRDPMQRAVKRTVYTVGIATSPAPSQLDALSNTLTE</sequence>
<feature type="coiled-coil region" evidence="1">
    <location>
        <begin position="1029"/>
        <end position="1063"/>
    </location>
</feature>
<feature type="compositionally biased region" description="Polar residues" evidence="2">
    <location>
        <begin position="1345"/>
        <end position="1358"/>
    </location>
</feature>
<accession>A0A640KEH6</accession>
<feature type="compositionally biased region" description="Polar residues" evidence="2">
    <location>
        <begin position="642"/>
        <end position="651"/>
    </location>
</feature>
<evidence type="ECO:0000256" key="1">
    <source>
        <dbReference type="SAM" id="Coils"/>
    </source>
</evidence>
<feature type="region of interest" description="Disordered" evidence="2">
    <location>
        <begin position="1087"/>
        <end position="1233"/>
    </location>
</feature>
<feature type="compositionally biased region" description="Polar residues" evidence="2">
    <location>
        <begin position="1087"/>
        <end position="1101"/>
    </location>
</feature>
<feature type="region of interest" description="Disordered" evidence="2">
    <location>
        <begin position="1424"/>
        <end position="1455"/>
    </location>
</feature>
<feature type="compositionally biased region" description="Polar residues" evidence="2">
    <location>
        <begin position="877"/>
        <end position="924"/>
    </location>
</feature>
<gene>
    <name evidence="3" type="ORF">LtaPh_1704600</name>
</gene>
<feature type="compositionally biased region" description="Low complexity" evidence="2">
    <location>
        <begin position="935"/>
        <end position="950"/>
    </location>
</feature>